<dbReference type="GO" id="GO:0000155">
    <property type="term" value="F:phosphorelay sensor kinase activity"/>
    <property type="evidence" value="ECO:0007669"/>
    <property type="project" value="InterPro"/>
</dbReference>
<evidence type="ECO:0000256" key="7">
    <source>
        <dbReference type="ARBA" id="ARBA00023012"/>
    </source>
</evidence>
<keyword evidence="8" id="KW-0812">Transmembrane</keyword>
<feature type="transmembrane region" description="Helical" evidence="8">
    <location>
        <begin position="123"/>
        <end position="142"/>
    </location>
</feature>
<keyword evidence="5" id="KW-0808">Transferase</keyword>
<gene>
    <name evidence="10" type="ORF">AVDCRST_MAG02-2010</name>
</gene>
<proteinExistence type="predicted"/>
<dbReference type="InterPro" id="IPR005467">
    <property type="entry name" value="His_kinase_dom"/>
</dbReference>
<evidence type="ECO:0000256" key="3">
    <source>
        <dbReference type="ARBA" id="ARBA00012438"/>
    </source>
</evidence>
<dbReference type="SUPFAM" id="SSF55874">
    <property type="entry name" value="ATPase domain of HSP90 chaperone/DNA topoisomerase II/histidine kinase"/>
    <property type="match status" value="1"/>
</dbReference>
<evidence type="ECO:0000256" key="2">
    <source>
        <dbReference type="ARBA" id="ARBA00004236"/>
    </source>
</evidence>
<dbReference type="SUPFAM" id="SSF47384">
    <property type="entry name" value="Homodimeric domain of signal transducing histidine kinase"/>
    <property type="match status" value="1"/>
</dbReference>
<dbReference type="AlphaFoldDB" id="A0A6J4QZB0"/>
<dbReference type="InterPro" id="IPR003661">
    <property type="entry name" value="HisK_dim/P_dom"/>
</dbReference>
<dbReference type="InterPro" id="IPR004358">
    <property type="entry name" value="Sig_transdc_His_kin-like_C"/>
</dbReference>
<keyword evidence="8" id="KW-0472">Membrane</keyword>
<dbReference type="Pfam" id="PF00512">
    <property type="entry name" value="HisKA"/>
    <property type="match status" value="1"/>
</dbReference>
<dbReference type="PANTHER" id="PTHR43711">
    <property type="entry name" value="TWO-COMPONENT HISTIDINE KINASE"/>
    <property type="match status" value="1"/>
</dbReference>
<dbReference type="Gene3D" id="3.30.565.10">
    <property type="entry name" value="Histidine kinase-like ATPase, C-terminal domain"/>
    <property type="match status" value="1"/>
</dbReference>
<accession>A0A6J4QZB0</accession>
<reference evidence="10" key="1">
    <citation type="submission" date="2020-02" db="EMBL/GenBank/DDBJ databases">
        <authorList>
            <person name="Meier V. D."/>
        </authorList>
    </citation>
    <scope>NUCLEOTIDE SEQUENCE</scope>
    <source>
        <strain evidence="10">AVDCRST_MAG02</strain>
    </source>
</reference>
<dbReference type="InterPro" id="IPR003594">
    <property type="entry name" value="HATPase_dom"/>
</dbReference>
<comment type="catalytic activity">
    <reaction evidence="1">
        <text>ATP + protein L-histidine = ADP + protein N-phospho-L-histidine.</text>
        <dbReference type="EC" id="2.7.13.3"/>
    </reaction>
</comment>
<dbReference type="InterPro" id="IPR036890">
    <property type="entry name" value="HATPase_C_sf"/>
</dbReference>
<feature type="transmembrane region" description="Helical" evidence="8">
    <location>
        <begin position="98"/>
        <end position="116"/>
    </location>
</feature>
<dbReference type="SMART" id="SM00387">
    <property type="entry name" value="HATPase_c"/>
    <property type="match status" value="1"/>
</dbReference>
<dbReference type="SMART" id="SM00388">
    <property type="entry name" value="HisKA"/>
    <property type="match status" value="1"/>
</dbReference>
<dbReference type="CDD" id="cd00075">
    <property type="entry name" value="HATPase"/>
    <property type="match status" value="1"/>
</dbReference>
<dbReference type="EMBL" id="CADCVH010000068">
    <property type="protein sequence ID" value="CAA9459562.1"/>
    <property type="molecule type" value="Genomic_DNA"/>
</dbReference>
<feature type="transmembrane region" description="Helical" evidence="8">
    <location>
        <begin position="247"/>
        <end position="268"/>
    </location>
</feature>
<organism evidence="10">
    <name type="scientific">uncultured Rubrobacteraceae bacterium</name>
    <dbReference type="NCBI Taxonomy" id="349277"/>
    <lineage>
        <taxon>Bacteria</taxon>
        <taxon>Bacillati</taxon>
        <taxon>Actinomycetota</taxon>
        <taxon>Rubrobacteria</taxon>
        <taxon>Rubrobacterales</taxon>
        <taxon>Rubrobacteraceae</taxon>
        <taxon>environmental samples</taxon>
    </lineage>
</organism>
<feature type="transmembrane region" description="Helical" evidence="8">
    <location>
        <begin position="275"/>
        <end position="291"/>
    </location>
</feature>
<dbReference type="Pfam" id="PF02518">
    <property type="entry name" value="HATPase_c"/>
    <property type="match status" value="1"/>
</dbReference>
<sequence>MRGVRKDAMSRDLRPVRRISGFRSEKPAATLCRSWPRAGVARFLVRSVRSSNVARGRFPVAGSVLAGLIVAWAIANLANGWFGFAALVPVGLRGGEEAASVLVRFFAALVLALFAAAGIGGRLRWVACGFVVLGLGQLLFGYLEPILEGDATSTAADLNESLYEMLFVRTLAGALFVVGLVPNEAPRFSSRTVGGVLLLGVLGSAYLLGYESLEGLRLVPPPLVVGIDSFEEAARLRIAPLSWLTPWHWALAVVPIGLAVVAAVGAAVRNRRAEIGGWLPLAIILLAGSELHDAMWPSTYGSPVLMNTADLLRLAMAGVVAVGGALELRRVASERAALLAAERERNRRLDELAVLKADFTAMVAHELGHPLSAVRRLAEMLSRDGLDPDLRAKALATIVKETDALDSLVADVQSVAAVERDDFRAELRPVALGALLSGAAAHARALPRLHPFGVEFEGVTEDEEAIADPARVGQVLRNLLSNAARYSPDGAPISLRALPGETPGRVRVEVADRGPGIRPDDAAHVFEKFGRGGDGEQTSGVGLGLYLSRRIARAHGSELTVRPGPGGGSVFAFELERRAR</sequence>
<dbReference type="InterPro" id="IPR036097">
    <property type="entry name" value="HisK_dim/P_sf"/>
</dbReference>
<keyword evidence="6 10" id="KW-0418">Kinase</keyword>
<evidence type="ECO:0000259" key="9">
    <source>
        <dbReference type="PROSITE" id="PS50109"/>
    </source>
</evidence>
<keyword evidence="8" id="KW-1133">Transmembrane helix</keyword>
<dbReference type="Gene3D" id="1.10.287.130">
    <property type="match status" value="1"/>
</dbReference>
<dbReference type="EC" id="2.7.13.3" evidence="3"/>
<feature type="transmembrane region" description="Helical" evidence="8">
    <location>
        <begin position="58"/>
        <end position="78"/>
    </location>
</feature>
<name>A0A6J4QZB0_9ACTN</name>
<dbReference type="PROSITE" id="PS50109">
    <property type="entry name" value="HIS_KIN"/>
    <property type="match status" value="1"/>
</dbReference>
<dbReference type="PANTHER" id="PTHR43711:SF1">
    <property type="entry name" value="HISTIDINE KINASE 1"/>
    <property type="match status" value="1"/>
</dbReference>
<protein>
    <recommendedName>
        <fullName evidence="3">histidine kinase</fullName>
        <ecNumber evidence="3">2.7.13.3</ecNumber>
    </recommendedName>
</protein>
<dbReference type="PRINTS" id="PR00344">
    <property type="entry name" value="BCTRLSENSOR"/>
</dbReference>
<evidence type="ECO:0000313" key="10">
    <source>
        <dbReference type="EMBL" id="CAA9459562.1"/>
    </source>
</evidence>
<feature type="domain" description="Histidine kinase" evidence="9">
    <location>
        <begin position="362"/>
        <end position="579"/>
    </location>
</feature>
<dbReference type="CDD" id="cd00082">
    <property type="entry name" value="HisKA"/>
    <property type="match status" value="1"/>
</dbReference>
<feature type="transmembrane region" description="Helical" evidence="8">
    <location>
        <begin position="193"/>
        <end position="210"/>
    </location>
</feature>
<evidence type="ECO:0000256" key="1">
    <source>
        <dbReference type="ARBA" id="ARBA00000085"/>
    </source>
</evidence>
<evidence type="ECO:0000256" key="5">
    <source>
        <dbReference type="ARBA" id="ARBA00022679"/>
    </source>
</evidence>
<evidence type="ECO:0000256" key="8">
    <source>
        <dbReference type="SAM" id="Phobius"/>
    </source>
</evidence>
<keyword evidence="4" id="KW-0597">Phosphoprotein</keyword>
<feature type="transmembrane region" description="Helical" evidence="8">
    <location>
        <begin position="162"/>
        <end position="181"/>
    </location>
</feature>
<comment type="subcellular location">
    <subcellularLocation>
        <location evidence="2">Cell membrane</location>
    </subcellularLocation>
</comment>
<evidence type="ECO:0000256" key="6">
    <source>
        <dbReference type="ARBA" id="ARBA00022777"/>
    </source>
</evidence>
<keyword evidence="7" id="KW-0902">Two-component regulatory system</keyword>
<dbReference type="GO" id="GO:0005886">
    <property type="term" value="C:plasma membrane"/>
    <property type="evidence" value="ECO:0007669"/>
    <property type="project" value="UniProtKB-SubCell"/>
</dbReference>
<dbReference type="InterPro" id="IPR050736">
    <property type="entry name" value="Sensor_HK_Regulatory"/>
</dbReference>
<evidence type="ECO:0000256" key="4">
    <source>
        <dbReference type="ARBA" id="ARBA00022553"/>
    </source>
</evidence>